<dbReference type="Proteomes" id="UP000001106">
    <property type="component" value="Chromosome"/>
</dbReference>
<dbReference type="eggNOG" id="arCOG01075">
    <property type="taxonomic scope" value="Archaea"/>
</dbReference>
<dbReference type="AlphaFoldDB" id="A6UTI4"/>
<gene>
    <name evidence="3" type="ordered locus">Maeo_0214</name>
</gene>
<dbReference type="RefSeq" id="WP_011972938.1">
    <property type="nucleotide sequence ID" value="NC_009635.1"/>
</dbReference>
<dbReference type="PROSITE" id="PS00893">
    <property type="entry name" value="NUDIX_BOX"/>
    <property type="match status" value="1"/>
</dbReference>
<dbReference type="PANTHER" id="PTHR43736:SF1">
    <property type="entry name" value="DIHYDRONEOPTERIN TRIPHOSPHATE DIPHOSPHATASE"/>
    <property type="match status" value="1"/>
</dbReference>
<dbReference type="SUPFAM" id="SSF55811">
    <property type="entry name" value="Nudix"/>
    <property type="match status" value="1"/>
</dbReference>
<dbReference type="STRING" id="419665.Maeo_0214"/>
<reference evidence="3" key="1">
    <citation type="submission" date="2007-06" db="EMBL/GenBank/DDBJ databases">
        <title>Complete sequence of Methanococcus aeolicus Nankai-3.</title>
        <authorList>
            <consortium name="US DOE Joint Genome Institute"/>
            <person name="Copeland A."/>
            <person name="Lucas S."/>
            <person name="Lapidus A."/>
            <person name="Barry K."/>
            <person name="Glavina del Rio T."/>
            <person name="Dalin E."/>
            <person name="Tice H."/>
            <person name="Pitluck S."/>
            <person name="Chain P."/>
            <person name="Malfatti S."/>
            <person name="Shin M."/>
            <person name="Vergez L."/>
            <person name="Schmutz J."/>
            <person name="Larimer F."/>
            <person name="Land M."/>
            <person name="Hauser L."/>
            <person name="Kyrpides N."/>
            <person name="Lykidis A."/>
            <person name="Sieprawska-Lupa M."/>
            <person name="Whitman W.B."/>
            <person name="Richardson P."/>
        </authorList>
    </citation>
    <scope>NUCLEOTIDE SEQUENCE [LARGE SCALE GENOMIC DNA]</scope>
    <source>
        <strain evidence="3">Nankai-3</strain>
    </source>
</reference>
<dbReference type="Gene3D" id="3.90.79.10">
    <property type="entry name" value="Nucleoside Triphosphate Pyrophosphohydrolase"/>
    <property type="match status" value="1"/>
</dbReference>
<evidence type="ECO:0000256" key="1">
    <source>
        <dbReference type="ARBA" id="ARBA00022801"/>
    </source>
</evidence>
<evidence type="ECO:0000259" key="2">
    <source>
        <dbReference type="PROSITE" id="PS51462"/>
    </source>
</evidence>
<dbReference type="PANTHER" id="PTHR43736">
    <property type="entry name" value="ADP-RIBOSE PYROPHOSPHATASE"/>
    <property type="match status" value="1"/>
</dbReference>
<dbReference type="EMBL" id="CP000743">
    <property type="protein sequence ID" value="ABR55806.1"/>
    <property type="molecule type" value="Genomic_DNA"/>
</dbReference>
<dbReference type="GO" id="GO:0016787">
    <property type="term" value="F:hydrolase activity"/>
    <property type="evidence" value="ECO:0007669"/>
    <property type="project" value="UniProtKB-KW"/>
</dbReference>
<name>A6UTI4_META3</name>
<feature type="domain" description="Nudix hydrolase" evidence="2">
    <location>
        <begin position="7"/>
        <end position="137"/>
    </location>
</feature>
<organism evidence="3 4">
    <name type="scientific">Methanococcus aeolicus (strain ATCC BAA-1280 / DSM 17508 / OCM 812 / Nankai-3)</name>
    <dbReference type="NCBI Taxonomy" id="419665"/>
    <lineage>
        <taxon>Archaea</taxon>
        <taxon>Methanobacteriati</taxon>
        <taxon>Methanobacteriota</taxon>
        <taxon>Methanomada group</taxon>
        <taxon>Methanococci</taxon>
        <taxon>Methanococcales</taxon>
        <taxon>Methanococcaceae</taxon>
        <taxon>Methanococcus</taxon>
    </lineage>
</organism>
<dbReference type="CDD" id="cd18873">
    <property type="entry name" value="NUDIX_NadM_like"/>
    <property type="match status" value="1"/>
</dbReference>
<dbReference type="OrthoDB" id="40462at2157"/>
<dbReference type="HOGENOM" id="CLU_037162_20_3_2"/>
<dbReference type="PROSITE" id="PS51462">
    <property type="entry name" value="NUDIX"/>
    <property type="match status" value="1"/>
</dbReference>
<keyword evidence="4" id="KW-1185">Reference proteome</keyword>
<dbReference type="InterPro" id="IPR015797">
    <property type="entry name" value="NUDIX_hydrolase-like_dom_sf"/>
</dbReference>
<dbReference type="KEGG" id="mae:Maeo_0214"/>
<keyword evidence="1 3" id="KW-0378">Hydrolase</keyword>
<evidence type="ECO:0000313" key="3">
    <source>
        <dbReference type="EMBL" id="ABR55806.1"/>
    </source>
</evidence>
<sequence>MTRKYKSPSLTVDGIVEIDGKIVLITRKNEPYKDFWAFPGGFVDYGESTECAVLRELFEETNLKTKIKGLLGVYSDPNRDPRGHTVSVVYVLEYIDGLLKSGDDAKEAGLFKIEDIKQLNLAFDHKRIFEDYLKKYK</sequence>
<evidence type="ECO:0000313" key="4">
    <source>
        <dbReference type="Proteomes" id="UP000001106"/>
    </source>
</evidence>
<dbReference type="InterPro" id="IPR020084">
    <property type="entry name" value="NUDIX_hydrolase_CS"/>
</dbReference>
<proteinExistence type="predicted"/>
<protein>
    <submittedName>
        <fullName evidence="3">NUDIX hydrolase</fullName>
    </submittedName>
</protein>
<dbReference type="PRINTS" id="PR00502">
    <property type="entry name" value="NUDIXFAMILY"/>
</dbReference>
<dbReference type="InterPro" id="IPR000086">
    <property type="entry name" value="NUDIX_hydrolase_dom"/>
</dbReference>
<dbReference type="Pfam" id="PF00293">
    <property type="entry name" value="NUDIX"/>
    <property type="match status" value="1"/>
</dbReference>
<dbReference type="InterPro" id="IPR020476">
    <property type="entry name" value="Nudix_hydrolase"/>
</dbReference>
<accession>A6UTI4</accession>
<dbReference type="GeneID" id="5327445"/>